<keyword evidence="2" id="KW-0812">Transmembrane</keyword>
<keyword evidence="2" id="KW-1133">Transmembrane helix</keyword>
<gene>
    <name evidence="3" type="ORF">TrST_g10773</name>
</gene>
<keyword evidence="2" id="KW-0472">Membrane</keyword>
<dbReference type="EMBL" id="BRXY01000508">
    <property type="protein sequence ID" value="GMH98085.1"/>
    <property type="molecule type" value="Genomic_DNA"/>
</dbReference>
<feature type="transmembrane region" description="Helical" evidence="2">
    <location>
        <begin position="308"/>
        <end position="333"/>
    </location>
</feature>
<sequence>MVLISLFVSPSSKSAGDQVLKWHDNLYNDTVRCDFTFNGTMESSGALGSRTIVHIPGQRIKSWAPGLEANVTGVHHLLPVPLYLIIWMIFRWFAGVGSVFHALPWKVARRTLWYAFLLFIVDGIGSYFMIVKDQNDMIESEREGLEYSGDYYLYTQLLNLLSPVIYCLLLGFKLKDHSIWKRMLGLGFARGCVSFCLFEGTMAYNRADNFIKRMLIRTFEERPGRGKKANAITPDSPEKKANAITPDSPDQLSAKEEMSSAKRAFLGDAIVVYGVSEATGVIVGSAFALVNNVNMSEPGGEPYSASTILTNLAIFLLCEVFLADFAVAAWSTVENRDQHLLNKILPKVEAEKKTVDLTAVWSKREPRHKLRFLGLVCCCALCASFFGVGIYTSSACIVRRGVEFGDEWIFSACPSDSLGAMQID</sequence>
<feature type="transmembrane region" description="Helical" evidence="2">
    <location>
        <begin position="80"/>
        <end position="100"/>
    </location>
</feature>
<feature type="transmembrane region" description="Helical" evidence="2">
    <location>
        <begin position="265"/>
        <end position="288"/>
    </location>
</feature>
<comment type="caution">
    <text evidence="3">The sequence shown here is derived from an EMBL/GenBank/DDBJ whole genome shotgun (WGS) entry which is preliminary data.</text>
</comment>
<evidence type="ECO:0000256" key="2">
    <source>
        <dbReference type="SAM" id="Phobius"/>
    </source>
</evidence>
<reference evidence="4" key="1">
    <citation type="journal article" date="2023" name="Commun. Biol.">
        <title>Genome analysis of Parmales, the sister group of diatoms, reveals the evolutionary specialization of diatoms from phago-mixotrophs to photoautotrophs.</title>
        <authorList>
            <person name="Ban H."/>
            <person name="Sato S."/>
            <person name="Yoshikawa S."/>
            <person name="Yamada K."/>
            <person name="Nakamura Y."/>
            <person name="Ichinomiya M."/>
            <person name="Sato N."/>
            <person name="Blanc-Mathieu R."/>
            <person name="Endo H."/>
            <person name="Kuwata A."/>
            <person name="Ogata H."/>
        </authorList>
    </citation>
    <scope>NUCLEOTIDE SEQUENCE [LARGE SCALE GENOMIC DNA]</scope>
    <source>
        <strain evidence="4">NIES 3701</strain>
    </source>
</reference>
<dbReference type="AlphaFoldDB" id="A0A9W7C1Q3"/>
<feature type="region of interest" description="Disordered" evidence="1">
    <location>
        <begin position="225"/>
        <end position="252"/>
    </location>
</feature>
<keyword evidence="4" id="KW-1185">Reference proteome</keyword>
<dbReference type="Proteomes" id="UP001165085">
    <property type="component" value="Unassembled WGS sequence"/>
</dbReference>
<protein>
    <submittedName>
        <fullName evidence="3">Uncharacterized protein</fullName>
    </submittedName>
</protein>
<feature type="transmembrane region" description="Helical" evidence="2">
    <location>
        <begin position="112"/>
        <end position="131"/>
    </location>
</feature>
<accession>A0A9W7C1Q3</accession>
<name>A0A9W7C1Q3_9STRA</name>
<proteinExistence type="predicted"/>
<organism evidence="3 4">
    <name type="scientific">Triparma strigata</name>
    <dbReference type="NCBI Taxonomy" id="1606541"/>
    <lineage>
        <taxon>Eukaryota</taxon>
        <taxon>Sar</taxon>
        <taxon>Stramenopiles</taxon>
        <taxon>Ochrophyta</taxon>
        <taxon>Bolidophyceae</taxon>
        <taxon>Parmales</taxon>
        <taxon>Triparmaceae</taxon>
        <taxon>Triparma</taxon>
    </lineage>
</organism>
<evidence type="ECO:0000313" key="3">
    <source>
        <dbReference type="EMBL" id="GMH98085.1"/>
    </source>
</evidence>
<feature type="transmembrane region" description="Helical" evidence="2">
    <location>
        <begin position="372"/>
        <end position="391"/>
    </location>
</feature>
<evidence type="ECO:0000256" key="1">
    <source>
        <dbReference type="SAM" id="MobiDB-lite"/>
    </source>
</evidence>
<feature type="transmembrane region" description="Helical" evidence="2">
    <location>
        <begin position="151"/>
        <end position="172"/>
    </location>
</feature>
<dbReference type="OrthoDB" id="189227at2759"/>
<evidence type="ECO:0000313" key="4">
    <source>
        <dbReference type="Proteomes" id="UP001165085"/>
    </source>
</evidence>